<accession>A0AA38M4I7</accession>
<gene>
    <name evidence="1" type="ORF">Zmor_026521</name>
</gene>
<dbReference type="EMBL" id="JALNTZ010000008">
    <property type="protein sequence ID" value="KAJ3643835.1"/>
    <property type="molecule type" value="Genomic_DNA"/>
</dbReference>
<reference evidence="1" key="1">
    <citation type="journal article" date="2023" name="G3 (Bethesda)">
        <title>Whole genome assemblies of Zophobas morio and Tenebrio molitor.</title>
        <authorList>
            <person name="Kaur S."/>
            <person name="Stinson S.A."/>
            <person name="diCenzo G.C."/>
        </authorList>
    </citation>
    <scope>NUCLEOTIDE SEQUENCE</scope>
    <source>
        <strain evidence="1">QUZm001</strain>
    </source>
</reference>
<dbReference type="AlphaFoldDB" id="A0AA38M4I7"/>
<comment type="caution">
    <text evidence="1">The sequence shown here is derived from an EMBL/GenBank/DDBJ whole genome shotgun (WGS) entry which is preliminary data.</text>
</comment>
<proteinExistence type="predicted"/>
<evidence type="ECO:0000313" key="2">
    <source>
        <dbReference type="Proteomes" id="UP001168821"/>
    </source>
</evidence>
<organism evidence="1 2">
    <name type="scientific">Zophobas morio</name>
    <dbReference type="NCBI Taxonomy" id="2755281"/>
    <lineage>
        <taxon>Eukaryota</taxon>
        <taxon>Metazoa</taxon>
        <taxon>Ecdysozoa</taxon>
        <taxon>Arthropoda</taxon>
        <taxon>Hexapoda</taxon>
        <taxon>Insecta</taxon>
        <taxon>Pterygota</taxon>
        <taxon>Neoptera</taxon>
        <taxon>Endopterygota</taxon>
        <taxon>Coleoptera</taxon>
        <taxon>Polyphaga</taxon>
        <taxon>Cucujiformia</taxon>
        <taxon>Tenebrionidae</taxon>
        <taxon>Zophobas</taxon>
    </lineage>
</organism>
<keyword evidence="2" id="KW-1185">Reference proteome</keyword>
<name>A0AA38M4I7_9CUCU</name>
<sequence length="117" mass="13264">MGRYGRNVVVSRGHMPSLITQDRPVVEHMVAMSAPVMLPEPRHRISSICHRSQQFGILFTITTKARFGRSHSRIPPSIQEKRVENNSVQMVMAASNNKNTYCVYAQTNFSTRTSMLT</sequence>
<dbReference type="Proteomes" id="UP001168821">
    <property type="component" value="Unassembled WGS sequence"/>
</dbReference>
<evidence type="ECO:0000313" key="1">
    <source>
        <dbReference type="EMBL" id="KAJ3643835.1"/>
    </source>
</evidence>
<protein>
    <submittedName>
        <fullName evidence="1">Uncharacterized protein</fullName>
    </submittedName>
</protein>